<feature type="transmembrane region" description="Helical" evidence="7">
    <location>
        <begin position="12"/>
        <end position="38"/>
    </location>
</feature>
<dbReference type="GO" id="GO:0061809">
    <property type="term" value="F:NAD+ nucleosidase activity, cyclic ADP-ribose generating"/>
    <property type="evidence" value="ECO:0007669"/>
    <property type="project" value="UniProtKB-EC"/>
</dbReference>
<dbReference type="SUPFAM" id="SSF52540">
    <property type="entry name" value="P-loop containing nucleoside triphosphate hydrolases"/>
    <property type="match status" value="1"/>
</dbReference>
<dbReference type="GO" id="GO:0043531">
    <property type="term" value="F:ADP binding"/>
    <property type="evidence" value="ECO:0007669"/>
    <property type="project" value="InterPro"/>
</dbReference>
<evidence type="ECO:0000259" key="8">
    <source>
        <dbReference type="PROSITE" id="PS50104"/>
    </source>
</evidence>
<dbReference type="InterPro" id="IPR045344">
    <property type="entry name" value="C-JID"/>
</dbReference>
<dbReference type="Pfam" id="PF00931">
    <property type="entry name" value="NB-ARC"/>
    <property type="match status" value="1"/>
</dbReference>
<gene>
    <name evidence="9" type="ORF">LVIROSA_LOCUS13380</name>
</gene>
<evidence type="ECO:0000256" key="6">
    <source>
        <dbReference type="ARBA" id="ARBA00047304"/>
    </source>
</evidence>
<dbReference type="Pfam" id="PF23282">
    <property type="entry name" value="WHD_ROQ1"/>
    <property type="match status" value="1"/>
</dbReference>
<protein>
    <recommendedName>
        <fullName evidence="1">ADP-ribosyl cyclase/cyclic ADP-ribose hydrolase</fullName>
        <ecNumber evidence="1">3.2.2.6</ecNumber>
    </recommendedName>
</protein>
<proteinExistence type="predicted"/>
<dbReference type="PRINTS" id="PR00364">
    <property type="entry name" value="DISEASERSIST"/>
</dbReference>
<dbReference type="InterPro" id="IPR035897">
    <property type="entry name" value="Toll_tir_struct_dom_sf"/>
</dbReference>
<name>A0AAU9MGX3_9ASTR</name>
<evidence type="ECO:0000313" key="10">
    <source>
        <dbReference type="Proteomes" id="UP001157418"/>
    </source>
</evidence>
<accession>A0AAU9MGX3</accession>
<keyword evidence="7" id="KW-0472">Membrane</keyword>
<dbReference type="Gene3D" id="3.40.50.300">
    <property type="entry name" value="P-loop containing nucleotide triphosphate hydrolases"/>
    <property type="match status" value="1"/>
</dbReference>
<dbReference type="AlphaFoldDB" id="A0AAU9MGX3"/>
<dbReference type="PROSITE" id="PS50104">
    <property type="entry name" value="TIR"/>
    <property type="match status" value="1"/>
</dbReference>
<dbReference type="InterPro" id="IPR000157">
    <property type="entry name" value="TIR_dom"/>
</dbReference>
<dbReference type="InterPro" id="IPR025875">
    <property type="entry name" value="Leu-rich_rpt_4"/>
</dbReference>
<keyword evidence="2" id="KW-0433">Leucine-rich repeat</keyword>
<dbReference type="InterPro" id="IPR042197">
    <property type="entry name" value="Apaf_helical"/>
</dbReference>
<feature type="domain" description="TIR" evidence="8">
    <location>
        <begin position="46"/>
        <end position="214"/>
    </location>
</feature>
<dbReference type="InterPro" id="IPR001611">
    <property type="entry name" value="Leu-rich_rpt"/>
</dbReference>
<reference evidence="9 10" key="1">
    <citation type="submission" date="2022-01" db="EMBL/GenBank/DDBJ databases">
        <authorList>
            <person name="Xiong W."/>
            <person name="Schranz E."/>
        </authorList>
    </citation>
    <scope>NUCLEOTIDE SEQUENCE [LARGE SCALE GENOMIC DNA]</scope>
</reference>
<dbReference type="InterPro" id="IPR044974">
    <property type="entry name" value="Disease_R_plants"/>
</dbReference>
<dbReference type="SUPFAM" id="SSF52200">
    <property type="entry name" value="Toll/Interleukin receptor TIR domain"/>
    <property type="match status" value="1"/>
</dbReference>
<comment type="catalytic activity">
    <reaction evidence="6">
        <text>NAD(+) + H2O = ADP-D-ribose + nicotinamide + H(+)</text>
        <dbReference type="Rhea" id="RHEA:16301"/>
        <dbReference type="ChEBI" id="CHEBI:15377"/>
        <dbReference type="ChEBI" id="CHEBI:15378"/>
        <dbReference type="ChEBI" id="CHEBI:17154"/>
        <dbReference type="ChEBI" id="CHEBI:57540"/>
        <dbReference type="ChEBI" id="CHEBI:57967"/>
        <dbReference type="EC" id="3.2.2.6"/>
    </reaction>
    <physiologicalReaction direction="left-to-right" evidence="6">
        <dbReference type="Rhea" id="RHEA:16302"/>
    </physiologicalReaction>
</comment>
<dbReference type="Pfam" id="PF01582">
    <property type="entry name" value="TIR"/>
    <property type="match status" value="1"/>
</dbReference>
<keyword evidence="7" id="KW-1133">Transmembrane helix</keyword>
<evidence type="ECO:0000313" key="9">
    <source>
        <dbReference type="EMBL" id="CAH1426291.1"/>
    </source>
</evidence>
<dbReference type="PROSITE" id="PS51450">
    <property type="entry name" value="LRR"/>
    <property type="match status" value="1"/>
</dbReference>
<evidence type="ECO:0000256" key="2">
    <source>
        <dbReference type="ARBA" id="ARBA00022614"/>
    </source>
</evidence>
<keyword evidence="4" id="KW-0378">Hydrolase</keyword>
<dbReference type="Gene3D" id="1.10.8.430">
    <property type="entry name" value="Helical domain of apoptotic protease-activating factors"/>
    <property type="match status" value="1"/>
</dbReference>
<keyword evidence="5" id="KW-0520">NAD</keyword>
<dbReference type="GO" id="GO:0006952">
    <property type="term" value="P:defense response"/>
    <property type="evidence" value="ECO:0007669"/>
    <property type="project" value="InterPro"/>
</dbReference>
<dbReference type="FunFam" id="3.40.50.10140:FF:000007">
    <property type="entry name" value="Disease resistance protein (TIR-NBS-LRR class)"/>
    <property type="match status" value="1"/>
</dbReference>
<keyword evidence="3" id="KW-0677">Repeat</keyword>
<dbReference type="Proteomes" id="UP001157418">
    <property type="component" value="Unassembled WGS sequence"/>
</dbReference>
<dbReference type="Pfam" id="PF12799">
    <property type="entry name" value="LRR_4"/>
    <property type="match status" value="1"/>
</dbReference>
<dbReference type="InterPro" id="IPR032675">
    <property type="entry name" value="LRR_dom_sf"/>
</dbReference>
<sequence length="1142" mass="129920">MKYHCCQLFNGGYFSISIYIVNQGAFILSLRFVTMVYLSSRSAHRWTYDVFVSFRGEDIRKTFVGHLFSDFRRKGIYAFRDDDQLKRGEDISPGLYKAIEQSRFLIVIFSKDYASSTWCLRELVKILKCKEMDDEYEVRVLYYDVTPEVVRNQRGSYEEAFVKHEGYHRKEVHEWKEALTWAADNLSGWDLQALSNGPEPKFIETISNEIFHKLTSTGPIDAGDNLVGLYTRAEQMDLTRFAKPKSANIHMIGICGIGGIGKTTVAKAIYNLLHTHFEAYSFCEDVKGVEKRHGLVHLQEKLLANLMSLSDLKIRNVSQGIGMMKRSMWAKRVLIVLDDVDNLDQFEALVGSPSWFSPGSMIIFTGRDRQLLTAHGVEEIFEVDLLCDDEALELFSLYAFRNKHPKEEFIDLSNEVVRYVNGLPLALKILGSFLFGKTVEEWGSQLKKLRRYPDSQIQQVLRISYDGLDFDQRNIFLDISCFFKDEKKDYVIKVLGGCDLFPVTNIRVLIDKSLISIRDDRLQMHDLVQEMGWRIVDEESEEPGKRSRLWFTKDVRDVLNKDKGTGAVKGLAMDVSSSEVDINGKTFTRLNNLRLLNLYIGSWTRLLDNNGKIRETKLGIETKVHATSGTLDFLSSELRLFCWHGYPFHYLPSSFYPESLVVLDLSYSYIKEIWTGSKGFKRLTSMKLAHCRNLIKTPDFTETPNLEELILDGCKSLKEVHPSVGTLWSLVILNLKRCINLETPPNCTGLKSLQILNLSGCKKLDQFPQDLDTMKDLIELHADGTSIDQLPSSVSILWNLQVLSLGQREDMIKTRSLGSIFWPLSKMHHPPSAAVVPSLSGLKMLRNIDVSHCKVTDGSLGGIEGLSMLKMLNLSGNDFKSLPNLGKLSRLETLGLVGCTKLEALPELPPNIEVIEAQDCISLKELPKKSTLYESSFQSFDFTNCAKVIENQSIESLITMLLPQGRIDPYKILSVYLPGSRIPGWFTHQTMGDCITIELPQNWCYENFKGIAFCLVFTPKIHNRRKSYYNSIGYRYRNFDGTPIGMLSPIPDSVFQYESIGIKSDQMLLSYDPSKPDWKKAKNSISVSFEVYGPDCVVKKCGARLVCEEDDRVQEEGSGSRMIQWLLPSSRVEDELLVLQGG</sequence>
<evidence type="ECO:0000256" key="3">
    <source>
        <dbReference type="ARBA" id="ARBA00022737"/>
    </source>
</evidence>
<dbReference type="SUPFAM" id="SSF52058">
    <property type="entry name" value="L domain-like"/>
    <property type="match status" value="1"/>
</dbReference>
<organism evidence="9 10">
    <name type="scientific">Lactuca virosa</name>
    <dbReference type="NCBI Taxonomy" id="75947"/>
    <lineage>
        <taxon>Eukaryota</taxon>
        <taxon>Viridiplantae</taxon>
        <taxon>Streptophyta</taxon>
        <taxon>Embryophyta</taxon>
        <taxon>Tracheophyta</taxon>
        <taxon>Spermatophyta</taxon>
        <taxon>Magnoliopsida</taxon>
        <taxon>eudicotyledons</taxon>
        <taxon>Gunneridae</taxon>
        <taxon>Pentapetalae</taxon>
        <taxon>asterids</taxon>
        <taxon>campanulids</taxon>
        <taxon>Asterales</taxon>
        <taxon>Asteraceae</taxon>
        <taxon>Cichorioideae</taxon>
        <taxon>Cichorieae</taxon>
        <taxon>Lactucinae</taxon>
        <taxon>Lactuca</taxon>
    </lineage>
</organism>
<dbReference type="EMBL" id="CAKMRJ010002223">
    <property type="protein sequence ID" value="CAH1426291.1"/>
    <property type="molecule type" value="Genomic_DNA"/>
</dbReference>
<dbReference type="Pfam" id="PF20160">
    <property type="entry name" value="C-JID"/>
    <property type="match status" value="1"/>
</dbReference>
<dbReference type="GO" id="GO:0007165">
    <property type="term" value="P:signal transduction"/>
    <property type="evidence" value="ECO:0007669"/>
    <property type="project" value="InterPro"/>
</dbReference>
<dbReference type="InterPro" id="IPR002182">
    <property type="entry name" value="NB-ARC"/>
</dbReference>
<dbReference type="EC" id="3.2.2.6" evidence="1"/>
<dbReference type="PANTHER" id="PTHR11017">
    <property type="entry name" value="LEUCINE-RICH REPEAT-CONTAINING PROTEIN"/>
    <property type="match status" value="1"/>
</dbReference>
<dbReference type="InterPro" id="IPR027417">
    <property type="entry name" value="P-loop_NTPase"/>
</dbReference>
<dbReference type="PANTHER" id="PTHR11017:SF573">
    <property type="entry name" value="ADP-RIBOSYL CYCLASE_CYCLIC ADP-RIBOSE HYDROLASE"/>
    <property type="match status" value="1"/>
</dbReference>
<evidence type="ECO:0000256" key="1">
    <source>
        <dbReference type="ARBA" id="ARBA00011982"/>
    </source>
</evidence>
<evidence type="ECO:0000256" key="7">
    <source>
        <dbReference type="SAM" id="Phobius"/>
    </source>
</evidence>
<dbReference type="Gene3D" id="3.80.10.10">
    <property type="entry name" value="Ribonuclease Inhibitor"/>
    <property type="match status" value="2"/>
</dbReference>
<dbReference type="Gene3D" id="3.40.50.10140">
    <property type="entry name" value="Toll/interleukin-1 receptor homology (TIR) domain"/>
    <property type="match status" value="1"/>
</dbReference>
<comment type="caution">
    <text evidence="9">The sequence shown here is derived from an EMBL/GenBank/DDBJ whole genome shotgun (WGS) entry which is preliminary data.</text>
</comment>
<keyword evidence="7" id="KW-0812">Transmembrane</keyword>
<evidence type="ECO:0000256" key="4">
    <source>
        <dbReference type="ARBA" id="ARBA00022801"/>
    </source>
</evidence>
<keyword evidence="10" id="KW-1185">Reference proteome</keyword>
<dbReference type="SMART" id="SM00255">
    <property type="entry name" value="TIR"/>
    <property type="match status" value="1"/>
</dbReference>
<evidence type="ECO:0000256" key="5">
    <source>
        <dbReference type="ARBA" id="ARBA00023027"/>
    </source>
</evidence>
<dbReference type="FunFam" id="1.10.8.430:FF:000002">
    <property type="entry name" value="Disease resistance protein (TIR-NBS-LRR class)"/>
    <property type="match status" value="1"/>
</dbReference>
<dbReference type="InterPro" id="IPR058192">
    <property type="entry name" value="WHD_ROQ1-like"/>
</dbReference>